<dbReference type="RefSeq" id="XP_033522679.1">
    <property type="nucleotide sequence ID" value="XM_033666749.1"/>
</dbReference>
<keyword evidence="3" id="KW-1185">Reference proteome</keyword>
<dbReference type="Proteomes" id="UP000799771">
    <property type="component" value="Unassembled WGS sequence"/>
</dbReference>
<feature type="compositionally biased region" description="Low complexity" evidence="1">
    <location>
        <begin position="50"/>
        <end position="61"/>
    </location>
</feature>
<feature type="compositionally biased region" description="Polar residues" evidence="1">
    <location>
        <begin position="19"/>
        <end position="33"/>
    </location>
</feature>
<sequence>MSKRAPFHLPPAPRKRQASAISTATSHSNTQTNNKKKKEKKFTQHTVQLAPSASPSQTPSPNCTSEIPNDNLNKSPSHAPQPVRPTMVSKSGPQTQNFVTSLPSPQSGREPSHTSTISKLALTPLAPGTLADSFPIFRTGDVAIKCDLVSQPAQ</sequence>
<proteinExistence type="predicted"/>
<reference evidence="2" key="1">
    <citation type="journal article" date="2020" name="Stud. Mycol.">
        <title>101 Dothideomycetes genomes: a test case for predicting lifestyles and emergence of pathogens.</title>
        <authorList>
            <person name="Haridas S."/>
            <person name="Albert R."/>
            <person name="Binder M."/>
            <person name="Bloem J."/>
            <person name="Labutti K."/>
            <person name="Salamov A."/>
            <person name="Andreopoulos B."/>
            <person name="Baker S."/>
            <person name="Barry K."/>
            <person name="Bills G."/>
            <person name="Bluhm B."/>
            <person name="Cannon C."/>
            <person name="Castanera R."/>
            <person name="Culley D."/>
            <person name="Daum C."/>
            <person name="Ezra D."/>
            <person name="Gonzalez J."/>
            <person name="Henrissat B."/>
            <person name="Kuo A."/>
            <person name="Liang C."/>
            <person name="Lipzen A."/>
            <person name="Lutzoni F."/>
            <person name="Magnuson J."/>
            <person name="Mondo S."/>
            <person name="Nolan M."/>
            <person name="Ohm R."/>
            <person name="Pangilinan J."/>
            <person name="Park H.-J."/>
            <person name="Ramirez L."/>
            <person name="Alfaro M."/>
            <person name="Sun H."/>
            <person name="Tritt A."/>
            <person name="Yoshinaga Y."/>
            <person name="Zwiers L.-H."/>
            <person name="Turgeon B."/>
            <person name="Goodwin S."/>
            <person name="Spatafora J."/>
            <person name="Crous P."/>
            <person name="Grigoriev I."/>
        </authorList>
    </citation>
    <scope>NUCLEOTIDE SEQUENCE</scope>
    <source>
        <strain evidence="2">CBS 119687</strain>
    </source>
</reference>
<organism evidence="2 3">
    <name type="scientific">Dothidotthia symphoricarpi CBS 119687</name>
    <dbReference type="NCBI Taxonomy" id="1392245"/>
    <lineage>
        <taxon>Eukaryota</taxon>
        <taxon>Fungi</taxon>
        <taxon>Dikarya</taxon>
        <taxon>Ascomycota</taxon>
        <taxon>Pezizomycotina</taxon>
        <taxon>Dothideomycetes</taxon>
        <taxon>Pleosporomycetidae</taxon>
        <taxon>Pleosporales</taxon>
        <taxon>Dothidotthiaceae</taxon>
        <taxon>Dothidotthia</taxon>
    </lineage>
</organism>
<evidence type="ECO:0000313" key="3">
    <source>
        <dbReference type="Proteomes" id="UP000799771"/>
    </source>
</evidence>
<protein>
    <submittedName>
        <fullName evidence="2">Uncharacterized protein</fullName>
    </submittedName>
</protein>
<dbReference type="EMBL" id="ML977508">
    <property type="protein sequence ID" value="KAF2128290.1"/>
    <property type="molecule type" value="Genomic_DNA"/>
</dbReference>
<gene>
    <name evidence="2" type="ORF">P153DRAFT_357663</name>
</gene>
<accession>A0A6A6A901</accession>
<dbReference type="GeneID" id="54407181"/>
<evidence type="ECO:0000256" key="1">
    <source>
        <dbReference type="SAM" id="MobiDB-lite"/>
    </source>
</evidence>
<feature type="region of interest" description="Disordered" evidence="1">
    <location>
        <begin position="1"/>
        <end position="119"/>
    </location>
</feature>
<evidence type="ECO:0000313" key="2">
    <source>
        <dbReference type="EMBL" id="KAF2128290.1"/>
    </source>
</evidence>
<feature type="compositionally biased region" description="Polar residues" evidence="1">
    <location>
        <begin position="88"/>
        <end position="118"/>
    </location>
</feature>
<dbReference type="AlphaFoldDB" id="A0A6A6A901"/>
<feature type="compositionally biased region" description="Polar residues" evidence="1">
    <location>
        <begin position="62"/>
        <end position="78"/>
    </location>
</feature>
<dbReference type="OrthoDB" id="5280838at2759"/>
<name>A0A6A6A901_9PLEO</name>